<protein>
    <submittedName>
        <fullName evidence="1">Ubiquitin family protein, putative</fullName>
    </submittedName>
</protein>
<sequence>MNQIETQEQNQIDQCSTHKGYPIQFFNTNLSTDTNQIGFCSRCVTKNLLQGKDLLFYADIAESSDTEILTNWPIMEDKSILSNLKNTLNEQKECFQDELQTIELFIEELQYKLNQKILKMKKAAINYLSDKIVTKSRLLEVYQNISCKKEFQNYIQQMLQGNKQGLEQINNLIKESHKNRIQNQQIIQEEFQKFQESNQFLQLKFPKLIQKQIFQKLKLIKHYFLDNHLRNDKIINIETQNNIEDFQDYISQCASPYVQHIDSLKDLQFNHLSNPQFEYIIQTAQFQIQKNQYISQLNENQFSEQSLSSFKNIEKLTKDFQNLTQEFNKKQQLIMNELMFKHKYELDATENYQFIKSLKDNYSQTNQIIKKSKEGLTKIKQKSSQLMVQFFTEKAIDPSKKYTIQFEFKPFIGDENSYKIAIGVIQKSKCNQQWLDQENLSLSDLFFSNHVSNKFNLSKKGYLFNNSQIRRSELMRKLEFQFCLQDKFFQIADYPDYKNVTQAKEEEVARYQSSQEYVFGIEHYSIKSIKILKFVEGFMINN</sequence>
<evidence type="ECO:0000313" key="2">
    <source>
        <dbReference type="Proteomes" id="UP000009168"/>
    </source>
</evidence>
<dbReference type="Proteomes" id="UP000009168">
    <property type="component" value="Unassembled WGS sequence"/>
</dbReference>
<proteinExistence type="predicted"/>
<name>W7XG26_TETTS</name>
<dbReference type="RefSeq" id="XP_012655671.1">
    <property type="nucleotide sequence ID" value="XM_012800217.1"/>
</dbReference>
<dbReference type="InParanoid" id="W7XG26"/>
<dbReference type="KEGG" id="tet:TTHERM_000239299"/>
<reference evidence="2" key="1">
    <citation type="journal article" date="2006" name="PLoS Biol.">
        <title>Macronuclear genome sequence of the ciliate Tetrahymena thermophila, a model eukaryote.</title>
        <authorList>
            <person name="Eisen J.A."/>
            <person name="Coyne R.S."/>
            <person name="Wu M."/>
            <person name="Wu D."/>
            <person name="Thiagarajan M."/>
            <person name="Wortman J.R."/>
            <person name="Badger J.H."/>
            <person name="Ren Q."/>
            <person name="Amedeo P."/>
            <person name="Jones K.M."/>
            <person name="Tallon L.J."/>
            <person name="Delcher A.L."/>
            <person name="Salzberg S.L."/>
            <person name="Silva J.C."/>
            <person name="Haas B.J."/>
            <person name="Majoros W.H."/>
            <person name="Farzad M."/>
            <person name="Carlton J.M."/>
            <person name="Smith R.K. Jr."/>
            <person name="Garg J."/>
            <person name="Pearlman R.E."/>
            <person name="Karrer K.M."/>
            <person name="Sun L."/>
            <person name="Manning G."/>
            <person name="Elde N.C."/>
            <person name="Turkewitz A.P."/>
            <person name="Asai D.J."/>
            <person name="Wilkes D.E."/>
            <person name="Wang Y."/>
            <person name="Cai H."/>
            <person name="Collins K."/>
            <person name="Stewart B.A."/>
            <person name="Lee S.R."/>
            <person name="Wilamowska K."/>
            <person name="Weinberg Z."/>
            <person name="Ruzzo W.L."/>
            <person name="Wloga D."/>
            <person name="Gaertig J."/>
            <person name="Frankel J."/>
            <person name="Tsao C.-C."/>
            <person name="Gorovsky M.A."/>
            <person name="Keeling P.J."/>
            <person name="Waller R.F."/>
            <person name="Patron N.J."/>
            <person name="Cherry J.M."/>
            <person name="Stover N.A."/>
            <person name="Krieger C.J."/>
            <person name="del Toro C."/>
            <person name="Ryder H.F."/>
            <person name="Williamson S.C."/>
            <person name="Barbeau R.A."/>
            <person name="Hamilton E.P."/>
            <person name="Orias E."/>
        </authorList>
    </citation>
    <scope>NUCLEOTIDE SEQUENCE [LARGE SCALE GENOMIC DNA]</scope>
    <source>
        <strain evidence="2">SB210</strain>
    </source>
</reference>
<evidence type="ECO:0000313" key="1">
    <source>
        <dbReference type="EMBL" id="EWS71784.1"/>
    </source>
</evidence>
<organism evidence="1 2">
    <name type="scientific">Tetrahymena thermophila (strain SB210)</name>
    <dbReference type="NCBI Taxonomy" id="312017"/>
    <lineage>
        <taxon>Eukaryota</taxon>
        <taxon>Sar</taxon>
        <taxon>Alveolata</taxon>
        <taxon>Ciliophora</taxon>
        <taxon>Intramacronucleata</taxon>
        <taxon>Oligohymenophorea</taxon>
        <taxon>Hymenostomatida</taxon>
        <taxon>Tetrahymenina</taxon>
        <taxon>Tetrahymenidae</taxon>
        <taxon>Tetrahymena</taxon>
    </lineage>
</organism>
<keyword evidence="2" id="KW-1185">Reference proteome</keyword>
<dbReference type="GeneID" id="24437954"/>
<dbReference type="EMBL" id="GG662443">
    <property type="protein sequence ID" value="EWS71784.1"/>
    <property type="molecule type" value="Genomic_DNA"/>
</dbReference>
<accession>W7XG26</accession>
<gene>
    <name evidence="1" type="ORF">TTHERM_000239299</name>
</gene>
<dbReference type="AlphaFoldDB" id="W7XG26"/>